<gene>
    <name evidence="1" type="ORF">METZ01_LOCUS123989</name>
</gene>
<feature type="non-terminal residue" evidence="1">
    <location>
        <position position="294"/>
    </location>
</feature>
<protein>
    <recommendedName>
        <fullName evidence="2">Methyltransferase type 11 domain-containing protein</fullName>
    </recommendedName>
</protein>
<reference evidence="1" key="1">
    <citation type="submission" date="2018-05" db="EMBL/GenBank/DDBJ databases">
        <authorList>
            <person name="Lanie J.A."/>
            <person name="Ng W.-L."/>
            <person name="Kazmierczak K.M."/>
            <person name="Andrzejewski T.M."/>
            <person name="Davidsen T.M."/>
            <person name="Wayne K.J."/>
            <person name="Tettelin H."/>
            <person name="Glass J.I."/>
            <person name="Rusch D."/>
            <person name="Podicherti R."/>
            <person name="Tsui H.-C.T."/>
            <person name="Winkler M.E."/>
        </authorList>
    </citation>
    <scope>NUCLEOTIDE SEQUENCE</scope>
</reference>
<organism evidence="1">
    <name type="scientific">marine metagenome</name>
    <dbReference type="NCBI Taxonomy" id="408172"/>
    <lineage>
        <taxon>unclassified sequences</taxon>
        <taxon>metagenomes</taxon>
        <taxon>ecological metagenomes</taxon>
    </lineage>
</organism>
<feature type="non-terminal residue" evidence="1">
    <location>
        <position position="1"/>
    </location>
</feature>
<dbReference type="EMBL" id="UINC01017228">
    <property type="protein sequence ID" value="SVA71135.1"/>
    <property type="molecule type" value="Genomic_DNA"/>
</dbReference>
<proteinExistence type="predicted"/>
<accession>A0A381Y2G4</accession>
<dbReference type="AlphaFoldDB" id="A0A381Y2G4"/>
<evidence type="ECO:0000313" key="1">
    <source>
        <dbReference type="EMBL" id="SVA71135.1"/>
    </source>
</evidence>
<name>A0A381Y2G4_9ZZZZ</name>
<sequence length="294" mass="34258">MSAYQFLDWFKYLMLPFPSYLKKMGYVREMKALGARRNRCQTAWRPHIERTQALIIKAAEQCNQKHKALIVGSGLLFDIPLEKLCKLFDNVVLVDIVHLWKVHLQASHYPNVRLESLDVTGVVERSFNLDLNQGLTTIQQSQLDYFIGEKFDLAVSVNILSQLPVLPIGYYSRRFRSVKDEQLEAFSRALLENHLDWISSFSGVVGLITDLERLQYRGKELVRRESSLWGITLPPGYKQWFWDLAPSPEIDFCIDIRHLVAGYINFPKQVWLERNRKQSTRSGDNKSIKQLRQV</sequence>
<evidence type="ECO:0008006" key="2">
    <source>
        <dbReference type="Google" id="ProtNLM"/>
    </source>
</evidence>